<sequence length="97" mass="11325">MINFIVRDGLRPGERRLEVCRETKYRQAHGNWRCAQTGTPKAASDKCAARHHGRFEKTKHSKCRIPACFIDLKSVFDRVPRARLWENWKIGVSPVDY</sequence>
<evidence type="ECO:0000313" key="2">
    <source>
        <dbReference type="Proteomes" id="UP001066276"/>
    </source>
</evidence>
<accession>A0AAV7U8G5</accession>
<gene>
    <name evidence="1" type="ORF">NDU88_001137</name>
</gene>
<proteinExistence type="predicted"/>
<reference evidence="1" key="1">
    <citation type="journal article" date="2022" name="bioRxiv">
        <title>Sequencing and chromosome-scale assembly of the giantPleurodeles waltlgenome.</title>
        <authorList>
            <person name="Brown T."/>
            <person name="Elewa A."/>
            <person name="Iarovenko S."/>
            <person name="Subramanian E."/>
            <person name="Araus A.J."/>
            <person name="Petzold A."/>
            <person name="Susuki M."/>
            <person name="Suzuki K.-i.T."/>
            <person name="Hayashi T."/>
            <person name="Toyoda A."/>
            <person name="Oliveira C."/>
            <person name="Osipova E."/>
            <person name="Leigh N.D."/>
            <person name="Simon A."/>
            <person name="Yun M.H."/>
        </authorList>
    </citation>
    <scope>NUCLEOTIDE SEQUENCE</scope>
    <source>
        <strain evidence="1">20211129_DDA</strain>
        <tissue evidence="1">Liver</tissue>
    </source>
</reference>
<dbReference type="EMBL" id="JANPWB010000005">
    <property type="protein sequence ID" value="KAJ1184329.1"/>
    <property type="molecule type" value="Genomic_DNA"/>
</dbReference>
<comment type="caution">
    <text evidence="1">The sequence shown here is derived from an EMBL/GenBank/DDBJ whole genome shotgun (WGS) entry which is preliminary data.</text>
</comment>
<protein>
    <recommendedName>
        <fullName evidence="3">Reverse transcriptase domain-containing protein</fullName>
    </recommendedName>
</protein>
<keyword evidence="2" id="KW-1185">Reference proteome</keyword>
<evidence type="ECO:0000313" key="1">
    <source>
        <dbReference type="EMBL" id="KAJ1184329.1"/>
    </source>
</evidence>
<evidence type="ECO:0008006" key="3">
    <source>
        <dbReference type="Google" id="ProtNLM"/>
    </source>
</evidence>
<dbReference type="Proteomes" id="UP001066276">
    <property type="component" value="Chromosome 3_1"/>
</dbReference>
<organism evidence="1 2">
    <name type="scientific">Pleurodeles waltl</name>
    <name type="common">Iberian ribbed newt</name>
    <dbReference type="NCBI Taxonomy" id="8319"/>
    <lineage>
        <taxon>Eukaryota</taxon>
        <taxon>Metazoa</taxon>
        <taxon>Chordata</taxon>
        <taxon>Craniata</taxon>
        <taxon>Vertebrata</taxon>
        <taxon>Euteleostomi</taxon>
        <taxon>Amphibia</taxon>
        <taxon>Batrachia</taxon>
        <taxon>Caudata</taxon>
        <taxon>Salamandroidea</taxon>
        <taxon>Salamandridae</taxon>
        <taxon>Pleurodelinae</taxon>
        <taxon>Pleurodeles</taxon>
    </lineage>
</organism>
<name>A0AAV7U8G5_PLEWA</name>
<dbReference type="AlphaFoldDB" id="A0AAV7U8G5"/>